<dbReference type="KEGG" id="mig:Metig_1356"/>
<dbReference type="EMBL" id="CP002737">
    <property type="protein sequence ID" value="AEF96891.1"/>
    <property type="molecule type" value="Genomic_DNA"/>
</dbReference>
<dbReference type="InterPro" id="IPR029061">
    <property type="entry name" value="THDP-binding"/>
</dbReference>
<dbReference type="Proteomes" id="UP000009227">
    <property type="component" value="Chromosome"/>
</dbReference>
<dbReference type="InterPro" id="IPR011766">
    <property type="entry name" value="TPP_enzyme_TPP-bd"/>
</dbReference>
<dbReference type="CDD" id="cd03376">
    <property type="entry name" value="TPP_PFOR_porB_like"/>
    <property type="match status" value="1"/>
</dbReference>
<dbReference type="HOGENOM" id="CLU_058423_0_0_2"/>
<protein>
    <submittedName>
        <fullName evidence="4">Pyruvate synthase</fullName>
        <ecNumber evidence="4">1.2.7.1</ecNumber>
    </submittedName>
</protein>
<dbReference type="EC" id="1.2.7.1" evidence="4"/>
<dbReference type="Gene3D" id="3.40.50.970">
    <property type="match status" value="2"/>
</dbReference>
<dbReference type="GO" id="GO:0019164">
    <property type="term" value="F:pyruvate synthase activity"/>
    <property type="evidence" value="ECO:0007669"/>
    <property type="project" value="UniProtKB-EC"/>
</dbReference>
<comment type="subunit">
    <text evidence="1">Heterotetramer of one alpha, one beta, one delta and one gamma chain.</text>
</comment>
<evidence type="ECO:0000256" key="1">
    <source>
        <dbReference type="ARBA" id="ARBA00011595"/>
    </source>
</evidence>
<keyword evidence="5" id="KW-1185">Reference proteome</keyword>
<dbReference type="STRING" id="880724.Metig_1356"/>
<proteinExistence type="predicted"/>
<keyword evidence="2 4" id="KW-0560">Oxidoreductase</keyword>
<evidence type="ECO:0000259" key="3">
    <source>
        <dbReference type="Pfam" id="PF02775"/>
    </source>
</evidence>
<dbReference type="InterPro" id="IPR051479">
    <property type="entry name" value="PorB-like"/>
</dbReference>
<dbReference type="SUPFAM" id="SSF52518">
    <property type="entry name" value="Thiamin diphosphate-binding fold (THDP-binding)"/>
    <property type="match status" value="1"/>
</dbReference>
<dbReference type="GO" id="GO:0030976">
    <property type="term" value="F:thiamine pyrophosphate binding"/>
    <property type="evidence" value="ECO:0007669"/>
    <property type="project" value="InterPro"/>
</dbReference>
<dbReference type="NCBIfam" id="NF008819">
    <property type="entry name" value="PRK11865.1"/>
    <property type="match status" value="1"/>
</dbReference>
<dbReference type="PANTHER" id="PTHR42897">
    <property type="entry name" value="PYRUVATE SYNTHASE SUBUNIT PORB"/>
    <property type="match status" value="1"/>
</dbReference>
<dbReference type="PANTHER" id="PTHR42897:SF2">
    <property type="entry name" value="PYRUVATE SYNTHASE SUBUNIT PORB"/>
    <property type="match status" value="1"/>
</dbReference>
<sequence>MKFLKNLKNINYGEIMQFPREEYFAPGHRGCAGCGAAIVARLVLKAAGKDTICTNATGCLEVMTTPYPETAWRVPWIHTAFENSAAVASGVESAIKALRRKRGKFNKKINVIAFGGDGGTADIGFQALSGAMERGHDIVYIMYDNEAYMNTGVQRSGSTPLMAATTTSPAGSKIRGEDRPKKDMPLIMAAHGIPYVATACISYPEDFMNKVKKACEIEGPAYIQVLQPCTTGWGYPAEKTIEIGRLAVETGIWPLYEIENGEFRLTYKPAKRKPIKEYIRMQKRYRHLTDEDIERLQKYIDERCRELGL</sequence>
<keyword evidence="4" id="KW-0670">Pyruvate</keyword>
<evidence type="ECO:0000256" key="2">
    <source>
        <dbReference type="ARBA" id="ARBA00023002"/>
    </source>
</evidence>
<dbReference type="Pfam" id="PF02775">
    <property type="entry name" value="TPP_enzyme_C"/>
    <property type="match status" value="1"/>
</dbReference>
<reference evidence="4 5" key="1">
    <citation type="submission" date="2011-05" db="EMBL/GenBank/DDBJ databases">
        <title>Complete sequence of Methanotorris igneus Kol 5.</title>
        <authorList>
            <consortium name="US DOE Joint Genome Institute"/>
            <person name="Lucas S."/>
            <person name="Han J."/>
            <person name="Lapidus A."/>
            <person name="Cheng J.-F."/>
            <person name="Goodwin L."/>
            <person name="Pitluck S."/>
            <person name="Peters L."/>
            <person name="Mikhailova N."/>
            <person name="Chertkov O."/>
            <person name="Han C."/>
            <person name="Tapia R."/>
            <person name="Land M."/>
            <person name="Hauser L."/>
            <person name="Kyrpides N."/>
            <person name="Ivanova N."/>
            <person name="Pagani I."/>
            <person name="Sieprawska-Lupa M."/>
            <person name="Whitman W."/>
            <person name="Woyke T."/>
        </authorList>
    </citation>
    <scope>NUCLEOTIDE SEQUENCE [LARGE SCALE GENOMIC DNA]</scope>
    <source>
        <strain evidence="5">DSM 5666 / JCM 11834 / Kol 5</strain>
    </source>
</reference>
<evidence type="ECO:0000313" key="5">
    <source>
        <dbReference type="Proteomes" id="UP000009227"/>
    </source>
</evidence>
<feature type="domain" description="Thiamine pyrophosphate enzyme TPP-binding" evidence="3">
    <location>
        <begin position="57"/>
        <end position="225"/>
    </location>
</feature>
<organism evidence="5">
    <name type="scientific">Methanotorris igneus (strain DSM 5666 / JCM 11834 / Kol 5)</name>
    <dbReference type="NCBI Taxonomy" id="880724"/>
    <lineage>
        <taxon>Archaea</taxon>
        <taxon>Methanobacteriati</taxon>
        <taxon>Methanobacteriota</taxon>
        <taxon>Methanomada group</taxon>
        <taxon>Methanococci</taxon>
        <taxon>Methanococcales</taxon>
        <taxon>Methanocaldococcaceae</taxon>
        <taxon>Methanotorris</taxon>
    </lineage>
</organism>
<gene>
    <name evidence="4" type="ordered locus">Metig_1356</name>
</gene>
<name>F6BF21_METIK</name>
<dbReference type="AlphaFoldDB" id="F6BF21"/>
<evidence type="ECO:0000313" key="4">
    <source>
        <dbReference type="EMBL" id="AEF96891.1"/>
    </source>
</evidence>
<accession>F6BF21</accession>